<evidence type="ECO:0000313" key="3">
    <source>
        <dbReference type="Proteomes" id="UP000831113"/>
    </source>
</evidence>
<dbReference type="EMBL" id="CP094669">
    <property type="protein sequence ID" value="UOG76163.1"/>
    <property type="molecule type" value="Genomic_DNA"/>
</dbReference>
<name>A0ABY4D831_9BACT</name>
<dbReference type="Pfam" id="PF18962">
    <property type="entry name" value="Por_Secre_tail"/>
    <property type="match status" value="1"/>
</dbReference>
<protein>
    <submittedName>
        <fullName evidence="2">T9SS type A sorting domain-containing protein</fullName>
    </submittedName>
</protein>
<evidence type="ECO:0000259" key="1">
    <source>
        <dbReference type="Pfam" id="PF18962"/>
    </source>
</evidence>
<evidence type="ECO:0000313" key="2">
    <source>
        <dbReference type="EMBL" id="UOG76163.1"/>
    </source>
</evidence>
<reference evidence="2 3" key="1">
    <citation type="submission" date="2022-03" db="EMBL/GenBank/DDBJ databases">
        <title>Hymenobactersp. isolated from the air.</title>
        <authorList>
            <person name="Won M."/>
            <person name="Kwon S.-W."/>
        </authorList>
    </citation>
    <scope>NUCLEOTIDE SEQUENCE [LARGE SCALE GENOMIC DNA]</scope>
    <source>
        <strain evidence="2 3">KACC 21982</strain>
    </source>
</reference>
<gene>
    <name evidence="2" type="ORF">MTX78_06085</name>
</gene>
<sequence>MQLSWETASEQDSRGYEVQVSTDSRTFRSLQFVPSQTEGSSVQRRKYTYLDTEAGKTGVRYYRLRQEDFDGKEVYYGPQVVSFGKANALAALTAAPNPFSSGLTLTLSAQEGNRSGTVAVTDMLGRTVFNQPLLVNAGTSQIELPELSGLPKGLYHLRLSLNGEQQAVKLLKE</sequence>
<dbReference type="RefSeq" id="WP_243800823.1">
    <property type="nucleotide sequence ID" value="NZ_CP094669.1"/>
</dbReference>
<accession>A0ABY4D831</accession>
<feature type="domain" description="Secretion system C-terminal sorting" evidence="1">
    <location>
        <begin position="96"/>
        <end position="169"/>
    </location>
</feature>
<dbReference type="Proteomes" id="UP000831113">
    <property type="component" value="Chromosome"/>
</dbReference>
<proteinExistence type="predicted"/>
<keyword evidence="3" id="KW-1185">Reference proteome</keyword>
<dbReference type="InterPro" id="IPR026444">
    <property type="entry name" value="Secre_tail"/>
</dbReference>
<dbReference type="NCBIfam" id="TIGR04183">
    <property type="entry name" value="Por_Secre_tail"/>
    <property type="match status" value="1"/>
</dbReference>
<organism evidence="2 3">
    <name type="scientific">Hymenobacter tibetensis</name>
    <dbReference type="NCBI Taxonomy" id="497967"/>
    <lineage>
        <taxon>Bacteria</taxon>
        <taxon>Pseudomonadati</taxon>
        <taxon>Bacteroidota</taxon>
        <taxon>Cytophagia</taxon>
        <taxon>Cytophagales</taxon>
        <taxon>Hymenobacteraceae</taxon>
        <taxon>Hymenobacter</taxon>
    </lineage>
</organism>